<evidence type="ECO:0000313" key="2">
    <source>
        <dbReference type="EMBL" id="TDO49394.1"/>
    </source>
</evidence>
<accession>A0A4R6KKG4</accession>
<evidence type="ECO:0000313" key="3">
    <source>
        <dbReference type="Proteomes" id="UP000295388"/>
    </source>
</evidence>
<dbReference type="Gene3D" id="3.40.50.1010">
    <property type="entry name" value="5'-nuclease"/>
    <property type="match status" value="1"/>
</dbReference>
<dbReference type="AlphaFoldDB" id="A0A4R6KKG4"/>
<evidence type="ECO:0000259" key="1">
    <source>
        <dbReference type="Pfam" id="PF01936"/>
    </source>
</evidence>
<dbReference type="Pfam" id="PF01936">
    <property type="entry name" value="NYN"/>
    <property type="match status" value="1"/>
</dbReference>
<protein>
    <submittedName>
        <fullName evidence="2">Uncharacterized LabA/DUF88 family protein</fullName>
    </submittedName>
</protein>
<dbReference type="GO" id="GO:0004540">
    <property type="term" value="F:RNA nuclease activity"/>
    <property type="evidence" value="ECO:0007669"/>
    <property type="project" value="InterPro"/>
</dbReference>
<dbReference type="RefSeq" id="WP_133800753.1">
    <property type="nucleotide sequence ID" value="NZ_SNWQ01000006.1"/>
</dbReference>
<sequence length="214" mass="24280">MASVAAYIDGFNLYYGMKSKFARKYFWLDVVELVRRLRPDDEVVAVRYYTALVKGEPDAAFRQKHYLETLKAHCGPLLDIQVGWFKPKKLAPCKQCKEDWLCGCPRKVRSYEEKETDVALAAAMVADAARGLADITLLVSADSDFAPAIRALKAVRPEQHVILAMPPGNPKPHKRFTDLGSFSINETALRRSQLPEVIHDPKVRAERRRPAKWI</sequence>
<dbReference type="EMBL" id="SNWQ01000006">
    <property type="protein sequence ID" value="TDO49394.1"/>
    <property type="molecule type" value="Genomic_DNA"/>
</dbReference>
<proteinExistence type="predicted"/>
<feature type="domain" description="NYN" evidence="1">
    <location>
        <begin position="4"/>
        <end position="171"/>
    </location>
</feature>
<keyword evidence="3" id="KW-1185">Reference proteome</keyword>
<dbReference type="Proteomes" id="UP000295388">
    <property type="component" value="Unassembled WGS sequence"/>
</dbReference>
<dbReference type="OrthoDB" id="9809421at2"/>
<name>A0A4R6KKG4_9ACTN</name>
<dbReference type="CDD" id="cd18722">
    <property type="entry name" value="PIN_NicB-like"/>
    <property type="match status" value="1"/>
</dbReference>
<organism evidence="2 3">
    <name type="scientific">Kribbella caucasensis</name>
    <dbReference type="NCBI Taxonomy" id="2512215"/>
    <lineage>
        <taxon>Bacteria</taxon>
        <taxon>Bacillati</taxon>
        <taxon>Actinomycetota</taxon>
        <taxon>Actinomycetes</taxon>
        <taxon>Propionibacteriales</taxon>
        <taxon>Kribbellaceae</taxon>
        <taxon>Kribbella</taxon>
    </lineage>
</organism>
<gene>
    <name evidence="2" type="ORF">EV643_106364</name>
</gene>
<reference evidence="2 3" key="1">
    <citation type="submission" date="2019-03" db="EMBL/GenBank/DDBJ databases">
        <title>Genomic Encyclopedia of Type Strains, Phase III (KMG-III): the genomes of soil and plant-associated and newly described type strains.</title>
        <authorList>
            <person name="Whitman W."/>
        </authorList>
    </citation>
    <scope>NUCLEOTIDE SEQUENCE [LARGE SCALE GENOMIC DNA]</scope>
    <source>
        <strain evidence="2 3">VKM Ac-2527</strain>
    </source>
</reference>
<dbReference type="InterPro" id="IPR021139">
    <property type="entry name" value="NYN"/>
</dbReference>
<comment type="caution">
    <text evidence="2">The sequence shown here is derived from an EMBL/GenBank/DDBJ whole genome shotgun (WGS) entry which is preliminary data.</text>
</comment>